<keyword evidence="8" id="KW-1185">Reference proteome</keyword>
<dbReference type="SUPFAM" id="SSF53335">
    <property type="entry name" value="S-adenosyl-L-methionine-dependent methyltransferases"/>
    <property type="match status" value="1"/>
</dbReference>
<dbReference type="GO" id="GO:0008173">
    <property type="term" value="F:RNA methyltransferase activity"/>
    <property type="evidence" value="ECO:0007669"/>
    <property type="project" value="InterPro"/>
</dbReference>
<dbReference type="InterPro" id="IPR001678">
    <property type="entry name" value="MeTrfase_RsmB-F_NOP2_dom"/>
</dbReference>
<proteinExistence type="inferred from homology"/>
<organism evidence="7 8">
    <name type="scientific">Tubulinosema ratisbonensis</name>
    <dbReference type="NCBI Taxonomy" id="291195"/>
    <lineage>
        <taxon>Eukaryota</taxon>
        <taxon>Fungi</taxon>
        <taxon>Fungi incertae sedis</taxon>
        <taxon>Microsporidia</taxon>
        <taxon>Tubulinosematoidea</taxon>
        <taxon>Tubulinosematidae</taxon>
        <taxon>Tubulinosema</taxon>
    </lineage>
</organism>
<dbReference type="OrthoDB" id="6093671at2759"/>
<dbReference type="EMBL" id="RCSS01000549">
    <property type="protein sequence ID" value="RVD91376.1"/>
    <property type="molecule type" value="Genomic_DNA"/>
</dbReference>
<evidence type="ECO:0000256" key="1">
    <source>
        <dbReference type="ARBA" id="ARBA00022603"/>
    </source>
</evidence>
<evidence type="ECO:0000259" key="6">
    <source>
        <dbReference type="PROSITE" id="PS51686"/>
    </source>
</evidence>
<dbReference type="Gene3D" id="3.40.50.150">
    <property type="entry name" value="Vaccinia Virus protein VP39"/>
    <property type="match status" value="1"/>
</dbReference>
<feature type="non-terminal residue" evidence="7">
    <location>
        <position position="196"/>
    </location>
</feature>
<evidence type="ECO:0000256" key="3">
    <source>
        <dbReference type="ARBA" id="ARBA00022691"/>
    </source>
</evidence>
<dbReference type="PANTHER" id="PTHR22808">
    <property type="entry name" value="NCL1 YEAST -RELATED NOL1/NOP2/FMU SUN DOMAIN-CONTAINING"/>
    <property type="match status" value="1"/>
</dbReference>
<dbReference type="GO" id="GO:0001510">
    <property type="term" value="P:RNA methylation"/>
    <property type="evidence" value="ECO:0007669"/>
    <property type="project" value="InterPro"/>
</dbReference>
<feature type="binding site" evidence="5">
    <location>
        <position position="66"/>
    </location>
    <ligand>
        <name>S-adenosyl-L-methionine</name>
        <dbReference type="ChEBI" id="CHEBI:59789"/>
    </ligand>
</feature>
<dbReference type="Proteomes" id="UP000282876">
    <property type="component" value="Unassembled WGS sequence"/>
</dbReference>
<evidence type="ECO:0000256" key="5">
    <source>
        <dbReference type="PROSITE-ProRule" id="PRU01023"/>
    </source>
</evidence>
<comment type="caution">
    <text evidence="7">The sequence shown here is derived from an EMBL/GenBank/DDBJ whole genome shotgun (WGS) entry which is preliminary data.</text>
</comment>
<feature type="binding site" evidence="5">
    <location>
        <begin position="2"/>
        <end position="8"/>
    </location>
    <ligand>
        <name>S-adenosyl-L-methionine</name>
        <dbReference type="ChEBI" id="CHEBI:59789"/>
    </ligand>
</feature>
<evidence type="ECO:0000256" key="2">
    <source>
        <dbReference type="ARBA" id="ARBA00022679"/>
    </source>
</evidence>
<comment type="similarity">
    <text evidence="5">Belongs to the class I-like SAM-binding methyltransferase superfamily. RsmB/NOP family.</text>
</comment>
<dbReference type="STRING" id="291195.A0A437AK11"/>
<keyword evidence="3 5" id="KW-0949">S-adenosyl-L-methionine</keyword>
<protein>
    <submittedName>
        <fullName evidence="7">Multisite-specific tRNA:(Cytosine-C(5))-methyltransferase-like</fullName>
    </submittedName>
</protein>
<dbReference type="InterPro" id="IPR023267">
    <property type="entry name" value="RCMT"/>
</dbReference>
<accession>A0A437AK11</accession>
<dbReference type="GO" id="GO:0003723">
    <property type="term" value="F:RNA binding"/>
    <property type="evidence" value="ECO:0007669"/>
    <property type="project" value="UniProtKB-UniRule"/>
</dbReference>
<keyword evidence="4 5" id="KW-0694">RNA-binding</keyword>
<feature type="binding site" evidence="5">
    <location>
        <position position="23"/>
    </location>
    <ligand>
        <name>S-adenosyl-L-methionine</name>
        <dbReference type="ChEBI" id="CHEBI:59789"/>
    </ligand>
</feature>
<dbReference type="InterPro" id="IPR029063">
    <property type="entry name" value="SAM-dependent_MTases_sf"/>
</dbReference>
<evidence type="ECO:0000256" key="4">
    <source>
        <dbReference type="ARBA" id="ARBA00022884"/>
    </source>
</evidence>
<feature type="binding site" evidence="5">
    <location>
        <position position="50"/>
    </location>
    <ligand>
        <name>S-adenosyl-L-methionine</name>
        <dbReference type="ChEBI" id="CHEBI:59789"/>
    </ligand>
</feature>
<feature type="domain" description="SAM-dependent MTase RsmB/NOP-type" evidence="6">
    <location>
        <begin position="1"/>
        <end position="184"/>
    </location>
</feature>
<dbReference type="PRINTS" id="PR02008">
    <property type="entry name" value="RCMTFAMILY"/>
</dbReference>
<keyword evidence="2 5" id="KW-0808">Transferase</keyword>
<name>A0A437AK11_9MICR</name>
<dbReference type="InterPro" id="IPR049560">
    <property type="entry name" value="MeTrfase_RsmB-F_NOP2_cat"/>
</dbReference>
<evidence type="ECO:0000313" key="7">
    <source>
        <dbReference type="EMBL" id="RVD91376.1"/>
    </source>
</evidence>
<keyword evidence="1 5" id="KW-0489">Methyltransferase</keyword>
<gene>
    <name evidence="7" type="ORF">TUBRATIS_21750</name>
</gene>
<sequence length="196" mass="22016">MCSAPGSKTTQLINLTNFLVANEPNNKRRNVLVTNTSKFTTNNLVITTYDARYFPLQIKFDRILCDVPCSSDGTIRKDPSILFDWSISKSKGISQLQLQILRRGLKLLKDDGILVYSTCTFNQLENENVLEEALTEEYEIINVNDSLQGLCFTNGNTFKTKNAVRILPNGEDTGGFFISVIRKKIISNANLTDHSN</sequence>
<evidence type="ECO:0000313" key="8">
    <source>
        <dbReference type="Proteomes" id="UP000282876"/>
    </source>
</evidence>
<dbReference type="PROSITE" id="PS51686">
    <property type="entry name" value="SAM_MT_RSMB_NOP"/>
    <property type="match status" value="1"/>
</dbReference>
<dbReference type="VEuPathDB" id="MicrosporidiaDB:TUBRATIS_21750"/>
<dbReference type="Pfam" id="PF01189">
    <property type="entry name" value="Methyltr_RsmB-F"/>
    <property type="match status" value="1"/>
</dbReference>
<feature type="active site" description="Nucleophile" evidence="5">
    <location>
        <position position="119"/>
    </location>
</feature>
<dbReference type="AlphaFoldDB" id="A0A437AK11"/>
<reference evidence="7 8" key="1">
    <citation type="submission" date="2018-10" db="EMBL/GenBank/DDBJ databases">
        <title>Draft genome sequence of the microsporidian Tubulinosema ratisbonensis.</title>
        <authorList>
            <person name="Polonais V."/>
            <person name="Peyretaillade E."/>
            <person name="Niehus S."/>
            <person name="Wawrzyniak I."/>
            <person name="Franchet A."/>
            <person name="Gaspin C."/>
            <person name="Reichstadt M."/>
            <person name="Belser C."/>
            <person name="Labadie K."/>
            <person name="Delbac F."/>
            <person name="Ferrandon D."/>
        </authorList>
    </citation>
    <scope>NUCLEOTIDE SEQUENCE [LARGE SCALE GENOMIC DNA]</scope>
    <source>
        <strain evidence="7 8">Franzen</strain>
    </source>
</reference>